<protein>
    <recommendedName>
        <fullName evidence="1">GST C-terminal domain-containing protein</fullName>
    </recommendedName>
</protein>
<gene>
    <name evidence="2" type="ORF">GP486_007147</name>
</gene>
<accession>A0A9P8IJP0</accession>
<dbReference type="PROSITE" id="PS50405">
    <property type="entry name" value="GST_CTER"/>
    <property type="match status" value="1"/>
</dbReference>
<dbReference type="EMBL" id="JAGHQM010001866">
    <property type="protein sequence ID" value="KAH0551633.1"/>
    <property type="molecule type" value="Genomic_DNA"/>
</dbReference>
<keyword evidence="3" id="KW-1185">Reference proteome</keyword>
<proteinExistence type="predicted"/>
<name>A0A9P8IJP0_9PEZI</name>
<dbReference type="Pfam" id="PF00043">
    <property type="entry name" value="GST_C"/>
    <property type="match status" value="1"/>
</dbReference>
<dbReference type="InterPro" id="IPR036282">
    <property type="entry name" value="Glutathione-S-Trfase_C_sf"/>
</dbReference>
<evidence type="ECO:0000313" key="2">
    <source>
        <dbReference type="EMBL" id="KAH0551633.1"/>
    </source>
</evidence>
<feature type="domain" description="GST C-terminal" evidence="1">
    <location>
        <begin position="1"/>
        <end position="52"/>
    </location>
</feature>
<dbReference type="InterPro" id="IPR004046">
    <property type="entry name" value="GST_C"/>
</dbReference>
<evidence type="ECO:0000313" key="3">
    <source>
        <dbReference type="Proteomes" id="UP000750711"/>
    </source>
</evidence>
<comment type="caution">
    <text evidence="2">The sequence shown here is derived from an EMBL/GenBank/DDBJ whole genome shotgun (WGS) entry which is preliminary data.</text>
</comment>
<dbReference type="Gene3D" id="1.20.1050.10">
    <property type="match status" value="1"/>
</dbReference>
<organism evidence="2 3">
    <name type="scientific">Trichoglossum hirsutum</name>
    <dbReference type="NCBI Taxonomy" id="265104"/>
    <lineage>
        <taxon>Eukaryota</taxon>
        <taxon>Fungi</taxon>
        <taxon>Dikarya</taxon>
        <taxon>Ascomycota</taxon>
        <taxon>Pezizomycotina</taxon>
        <taxon>Geoglossomycetes</taxon>
        <taxon>Geoglossales</taxon>
        <taxon>Geoglossaceae</taxon>
        <taxon>Trichoglossum</taxon>
    </lineage>
</organism>
<reference evidence="2" key="1">
    <citation type="submission" date="2021-03" db="EMBL/GenBank/DDBJ databases">
        <title>Comparative genomics and phylogenomic investigation of the class Geoglossomycetes provide insights into ecological specialization and systematics.</title>
        <authorList>
            <person name="Melie T."/>
            <person name="Pirro S."/>
            <person name="Miller A.N."/>
            <person name="Quandt A."/>
        </authorList>
    </citation>
    <scope>NUCLEOTIDE SEQUENCE</scope>
    <source>
        <strain evidence="2">CAQ_001_2017</strain>
    </source>
</reference>
<dbReference type="AlphaFoldDB" id="A0A9P8IJP0"/>
<sequence>EFSLADIFHIPYGSLLEVSGAGELIPERPHVKAWWDRIAARESWAKTKAVTA</sequence>
<feature type="non-terminal residue" evidence="2">
    <location>
        <position position="1"/>
    </location>
</feature>
<dbReference type="InterPro" id="IPR010987">
    <property type="entry name" value="Glutathione-S-Trfase_C-like"/>
</dbReference>
<evidence type="ECO:0000259" key="1">
    <source>
        <dbReference type="PROSITE" id="PS50405"/>
    </source>
</evidence>
<dbReference type="Proteomes" id="UP000750711">
    <property type="component" value="Unassembled WGS sequence"/>
</dbReference>
<dbReference type="SUPFAM" id="SSF47616">
    <property type="entry name" value="GST C-terminal domain-like"/>
    <property type="match status" value="1"/>
</dbReference>